<name>A0A2S5BAK1_9BASI</name>
<keyword evidence="2" id="KW-1185">Reference proteome</keyword>
<gene>
    <name evidence="1" type="ORF">BMF94_3334</name>
</gene>
<protein>
    <submittedName>
        <fullName evidence="1">Uncharacterized protein</fullName>
    </submittedName>
</protein>
<proteinExistence type="predicted"/>
<dbReference type="EMBL" id="PJQD01000035">
    <property type="protein sequence ID" value="POY73793.1"/>
    <property type="molecule type" value="Genomic_DNA"/>
</dbReference>
<evidence type="ECO:0000313" key="2">
    <source>
        <dbReference type="Proteomes" id="UP000237144"/>
    </source>
</evidence>
<evidence type="ECO:0000313" key="1">
    <source>
        <dbReference type="EMBL" id="POY73793.1"/>
    </source>
</evidence>
<reference evidence="1 2" key="1">
    <citation type="journal article" date="2018" name="Front. Microbiol.">
        <title>Prospects for Fungal Bioremediation of Acidic Radioactive Waste Sites: Characterization and Genome Sequence of Rhodotorula taiwanensis MD1149.</title>
        <authorList>
            <person name="Tkavc R."/>
            <person name="Matrosova V.Y."/>
            <person name="Grichenko O.E."/>
            <person name="Gostincar C."/>
            <person name="Volpe R.P."/>
            <person name="Klimenkova P."/>
            <person name="Gaidamakova E.K."/>
            <person name="Zhou C.E."/>
            <person name="Stewart B.J."/>
            <person name="Lyman M.G."/>
            <person name="Malfatti S.A."/>
            <person name="Rubinfeld B."/>
            <person name="Courtot M."/>
            <person name="Singh J."/>
            <person name="Dalgard C.L."/>
            <person name="Hamilton T."/>
            <person name="Frey K.G."/>
            <person name="Gunde-Cimerman N."/>
            <person name="Dugan L."/>
            <person name="Daly M.J."/>
        </authorList>
    </citation>
    <scope>NUCLEOTIDE SEQUENCE [LARGE SCALE GENOMIC DNA]</scope>
    <source>
        <strain evidence="1 2">MD1149</strain>
    </source>
</reference>
<organism evidence="1 2">
    <name type="scientific">Rhodotorula taiwanensis</name>
    <dbReference type="NCBI Taxonomy" id="741276"/>
    <lineage>
        <taxon>Eukaryota</taxon>
        <taxon>Fungi</taxon>
        <taxon>Dikarya</taxon>
        <taxon>Basidiomycota</taxon>
        <taxon>Pucciniomycotina</taxon>
        <taxon>Microbotryomycetes</taxon>
        <taxon>Sporidiobolales</taxon>
        <taxon>Sporidiobolaceae</taxon>
        <taxon>Rhodotorula</taxon>
    </lineage>
</organism>
<comment type="caution">
    <text evidence="1">The sequence shown here is derived from an EMBL/GenBank/DDBJ whole genome shotgun (WGS) entry which is preliminary data.</text>
</comment>
<dbReference type="Proteomes" id="UP000237144">
    <property type="component" value="Unassembled WGS sequence"/>
</dbReference>
<accession>A0A2S5BAK1</accession>
<dbReference type="AlphaFoldDB" id="A0A2S5BAK1"/>
<sequence>MVFEGEIWANFSAHFVHGSRDWSIPFDADEEEAVKTFTTLISRCEILAIECGCIPMLFELLDEILPPGRSPIHTIFVRTDCFVPWHYNRTHEHLRRSLPSLDLRLRNLQRLSIETAEWDDERELVEPEERRTLLDDDMPSFASLSQLTELHCLSYGWYDPRQAAAEAVKAAKAATPLERWWEKVLSVTRFDYHVVHLAPLGPVQLARLGPRMPEGTASSVATTATQSLFFFVGDFPSTKSYISETFELITAARFPNLEVLIYDIPDSEPDLSCPPDFCGDPNFRMIRVPACVREEDEDGDDNDPPP</sequence>